<dbReference type="InterPro" id="IPR005180">
    <property type="entry name" value="DUF302"/>
</dbReference>
<dbReference type="PATRIC" id="fig|1227488.3.peg.179"/>
<dbReference type="eggNOG" id="arCOG02761">
    <property type="taxonomic scope" value="Archaea"/>
</dbReference>
<dbReference type="EMBL" id="AOIS01000005">
    <property type="protein sequence ID" value="ELZ24471.1"/>
    <property type="molecule type" value="Genomic_DNA"/>
</dbReference>
<dbReference type="PANTHER" id="PTHR38342:SF1">
    <property type="entry name" value="SLR5037 PROTEIN"/>
    <property type="match status" value="1"/>
</dbReference>
<dbReference type="InterPro" id="IPR016796">
    <property type="entry name" value="UCP021774"/>
</dbReference>
<dbReference type="STRING" id="1227488.C477_00880"/>
<organism evidence="3 4">
    <name type="scientific">Haloterrigena salina JCM 13891</name>
    <dbReference type="NCBI Taxonomy" id="1227488"/>
    <lineage>
        <taxon>Archaea</taxon>
        <taxon>Methanobacteriati</taxon>
        <taxon>Methanobacteriota</taxon>
        <taxon>Stenosarchaea group</taxon>
        <taxon>Halobacteria</taxon>
        <taxon>Halobacteriales</taxon>
        <taxon>Natrialbaceae</taxon>
        <taxon>Haloterrigena</taxon>
    </lineage>
</organism>
<accession>M0CMK1</accession>
<dbReference type="RefSeq" id="WP_008892525.1">
    <property type="nucleotide sequence ID" value="NZ_AOIS01000005.1"/>
</dbReference>
<feature type="region of interest" description="Disordered" evidence="1">
    <location>
        <begin position="53"/>
        <end position="79"/>
    </location>
</feature>
<sequence>MTLPIDPAQIDPDDIGAKQTTLEMDHEEAIERVREVFTDAGFGVPVEFSPSELLNEKVDREARSASSSRTQSDDADRDPYYVLGACNPAVADRALDATDGKLGALFPCNVVVWEEEPGRQRVYHVSIMRIARLVGMAPDDDEMADIVAETGELVDNAFEEL</sequence>
<dbReference type="PIRSF" id="PIRSF021774">
    <property type="entry name" value="UCP021774"/>
    <property type="match status" value="1"/>
</dbReference>
<evidence type="ECO:0000256" key="1">
    <source>
        <dbReference type="SAM" id="MobiDB-lite"/>
    </source>
</evidence>
<reference evidence="3 4" key="1">
    <citation type="journal article" date="2014" name="PLoS Genet.">
        <title>Phylogenetically driven sequencing of extremely halophilic archaea reveals strategies for static and dynamic osmo-response.</title>
        <authorList>
            <person name="Becker E.A."/>
            <person name="Seitzer P.M."/>
            <person name="Tritt A."/>
            <person name="Larsen D."/>
            <person name="Krusor M."/>
            <person name="Yao A.I."/>
            <person name="Wu D."/>
            <person name="Madern D."/>
            <person name="Eisen J.A."/>
            <person name="Darling A.E."/>
            <person name="Facciotti M.T."/>
        </authorList>
    </citation>
    <scope>NUCLEOTIDE SEQUENCE [LARGE SCALE GENOMIC DNA]</scope>
    <source>
        <strain evidence="3 4">JCM 13891</strain>
    </source>
</reference>
<feature type="compositionally biased region" description="Basic and acidic residues" evidence="1">
    <location>
        <begin position="54"/>
        <end position="63"/>
    </location>
</feature>
<keyword evidence="4" id="KW-1185">Reference proteome</keyword>
<comment type="caution">
    <text evidence="3">The sequence shown here is derived from an EMBL/GenBank/DDBJ whole genome shotgun (WGS) entry which is preliminary data.</text>
</comment>
<evidence type="ECO:0000259" key="2">
    <source>
        <dbReference type="Pfam" id="PF03625"/>
    </source>
</evidence>
<dbReference type="AlphaFoldDB" id="M0CMK1"/>
<evidence type="ECO:0000313" key="3">
    <source>
        <dbReference type="EMBL" id="ELZ24471.1"/>
    </source>
</evidence>
<evidence type="ECO:0000313" key="4">
    <source>
        <dbReference type="Proteomes" id="UP000011657"/>
    </source>
</evidence>
<dbReference type="SUPFAM" id="SSF103247">
    <property type="entry name" value="TT1751-like"/>
    <property type="match status" value="1"/>
</dbReference>
<dbReference type="PANTHER" id="PTHR38342">
    <property type="entry name" value="SLR5037 PROTEIN"/>
    <property type="match status" value="1"/>
</dbReference>
<feature type="domain" description="DUF302" evidence="2">
    <location>
        <begin position="75"/>
        <end position="125"/>
    </location>
</feature>
<protein>
    <recommendedName>
        <fullName evidence="2">DUF302 domain-containing protein</fullName>
    </recommendedName>
</protein>
<proteinExistence type="predicted"/>
<dbReference type="Pfam" id="PF03625">
    <property type="entry name" value="DUF302"/>
    <property type="match status" value="1"/>
</dbReference>
<dbReference type="OrthoDB" id="193855at2157"/>
<name>M0CMK1_9EURY</name>
<dbReference type="CDD" id="cd14797">
    <property type="entry name" value="DUF302"/>
    <property type="match status" value="1"/>
</dbReference>
<dbReference type="Gene3D" id="3.30.310.70">
    <property type="entry name" value="TT1751-like domain"/>
    <property type="match status" value="1"/>
</dbReference>
<dbReference type="InterPro" id="IPR035923">
    <property type="entry name" value="TT1751-like_sf"/>
</dbReference>
<dbReference type="Proteomes" id="UP000011657">
    <property type="component" value="Unassembled WGS sequence"/>
</dbReference>
<gene>
    <name evidence="3" type="ORF">C477_00880</name>
</gene>